<keyword evidence="2" id="KW-1185">Reference proteome</keyword>
<accession>A0A1I2L5L9</accession>
<dbReference type="OrthoDB" id="4018411at2"/>
<dbReference type="EMBL" id="FONG01000027">
    <property type="protein sequence ID" value="SFF74612.1"/>
    <property type="molecule type" value="Genomic_DNA"/>
</dbReference>
<gene>
    <name evidence="1" type="ORF">SAMN05216251_12713</name>
</gene>
<evidence type="ECO:0000313" key="1">
    <source>
        <dbReference type="EMBL" id="SFF74612.1"/>
    </source>
</evidence>
<dbReference type="Proteomes" id="UP000199323">
    <property type="component" value="Unassembled WGS sequence"/>
</dbReference>
<name>A0A1I2L5L9_9ACTN</name>
<proteinExistence type="predicted"/>
<reference evidence="1 2" key="1">
    <citation type="submission" date="2016-10" db="EMBL/GenBank/DDBJ databases">
        <authorList>
            <person name="de Groot N.N."/>
        </authorList>
    </citation>
    <scope>NUCLEOTIDE SEQUENCE [LARGE SCALE GENOMIC DNA]</scope>
    <source>
        <strain evidence="1 2">CGMCC 4.3510</strain>
    </source>
</reference>
<organism evidence="1 2">
    <name type="scientific">Actinacidiphila alni</name>
    <dbReference type="NCBI Taxonomy" id="380248"/>
    <lineage>
        <taxon>Bacteria</taxon>
        <taxon>Bacillati</taxon>
        <taxon>Actinomycetota</taxon>
        <taxon>Actinomycetes</taxon>
        <taxon>Kitasatosporales</taxon>
        <taxon>Streptomycetaceae</taxon>
        <taxon>Actinacidiphila</taxon>
    </lineage>
</organism>
<dbReference type="RefSeq" id="WP_143120688.1">
    <property type="nucleotide sequence ID" value="NZ_FONG01000027.1"/>
</dbReference>
<evidence type="ECO:0000313" key="2">
    <source>
        <dbReference type="Proteomes" id="UP000199323"/>
    </source>
</evidence>
<dbReference type="AlphaFoldDB" id="A0A1I2L5L9"/>
<sequence length="171" mass="19249">MTTTRAQFEQRLAELTDPWLTRRQVEYLAGASRSAVVKWLAADPIPAEKTRTGPRRVQLIDRDTAATWTRAKLFPEDEDLGRQPGPRLAAEVQRLSYTAGERWRWTDIARMRGVTPGAISNLGRSYADHAVNPFPPAGPDNRRDAQAVSDWFHWYDSSRPGYAKRGAAAES</sequence>
<protein>
    <submittedName>
        <fullName evidence="1">Uncharacterized protein</fullName>
    </submittedName>
</protein>